<evidence type="ECO:0000259" key="2">
    <source>
        <dbReference type="Pfam" id="PF09130"/>
    </source>
</evidence>
<feature type="domain" description="Phosphogluconate dehydrogenase NAD-binding putative C-terminal" evidence="2">
    <location>
        <begin position="195"/>
        <end position="260"/>
    </location>
</feature>
<organism evidence="3 4">
    <name type="scientific">Ktedonobacter robiniae</name>
    <dbReference type="NCBI Taxonomy" id="2778365"/>
    <lineage>
        <taxon>Bacteria</taxon>
        <taxon>Bacillati</taxon>
        <taxon>Chloroflexota</taxon>
        <taxon>Ktedonobacteria</taxon>
        <taxon>Ktedonobacterales</taxon>
        <taxon>Ktedonobacteraceae</taxon>
        <taxon>Ktedonobacter</taxon>
    </lineage>
</organism>
<proteinExistence type="predicted"/>
<comment type="caution">
    <text evidence="3">The sequence shown here is derived from an EMBL/GenBank/DDBJ whole genome shotgun (WGS) entry which is preliminary data.</text>
</comment>
<dbReference type="Pfam" id="PF09130">
    <property type="entry name" value="DUF1932"/>
    <property type="match status" value="1"/>
</dbReference>
<dbReference type="InterPro" id="IPR006115">
    <property type="entry name" value="6PGDH_NADP-bd"/>
</dbReference>
<feature type="domain" description="6-phosphogluconate dehydrogenase NADP-binding" evidence="1">
    <location>
        <begin position="9"/>
        <end position="145"/>
    </location>
</feature>
<dbReference type="SUPFAM" id="SSF48179">
    <property type="entry name" value="6-phosphogluconate dehydrogenase C-terminal domain-like"/>
    <property type="match status" value="1"/>
</dbReference>
<sequence length="300" mass="32010">MEIRTVAILSPGDMGHAIGAVLHQHGLHVITSLRGRSARTQALAQAAGMQDVPDDETLVREADILLSIMPPASAYTFGERIASTLRHVKTELLFVDCNAIAPRTALALDQLLTEAGADFVDAGIIGGPPRPDEEGPHIYVSGTRAADIVHLSEYGLDVRVVGAQSGQASGLKMCYASVTKGLTALATEALTAGRALGLQDTLISELQDLPAFRSIKRSVPGMPPKAYRWVGEMQEIARTFADLGLPPQMLEGAAALYQFVEGTELGLEKPEQRQCGQTLEEVTEILAAALPKQVKPEQDN</sequence>
<evidence type="ECO:0000313" key="4">
    <source>
        <dbReference type="Proteomes" id="UP000654345"/>
    </source>
</evidence>
<protein>
    <submittedName>
        <fullName evidence="3">6-phosphogluconate dehydrogenase</fullName>
    </submittedName>
</protein>
<dbReference type="Proteomes" id="UP000654345">
    <property type="component" value="Unassembled WGS sequence"/>
</dbReference>
<dbReference type="InterPro" id="IPR013328">
    <property type="entry name" value="6PGD_dom2"/>
</dbReference>
<dbReference type="PANTHER" id="PTHR43580">
    <property type="entry name" value="OXIDOREDUCTASE GLYR1-RELATED"/>
    <property type="match status" value="1"/>
</dbReference>
<dbReference type="EMBL" id="BNJG01000002">
    <property type="protein sequence ID" value="GHO58072.1"/>
    <property type="molecule type" value="Genomic_DNA"/>
</dbReference>
<keyword evidence="4" id="KW-1185">Reference proteome</keyword>
<dbReference type="Pfam" id="PF03446">
    <property type="entry name" value="NAD_binding_2"/>
    <property type="match status" value="1"/>
</dbReference>
<evidence type="ECO:0000259" key="1">
    <source>
        <dbReference type="Pfam" id="PF03446"/>
    </source>
</evidence>
<dbReference type="InterPro" id="IPR015814">
    <property type="entry name" value="Pgluconate_DH_NAD-bd_C"/>
</dbReference>
<dbReference type="Gene3D" id="3.40.50.720">
    <property type="entry name" value="NAD(P)-binding Rossmann-like Domain"/>
    <property type="match status" value="1"/>
</dbReference>
<reference evidence="3 4" key="1">
    <citation type="journal article" date="2021" name="Int. J. Syst. Evol. Microbiol.">
        <title>Reticulibacter mediterranei gen. nov., sp. nov., within the new family Reticulibacteraceae fam. nov., and Ktedonospora formicarum gen. nov., sp. nov., Ktedonobacter robiniae sp. nov., Dictyobacter formicarum sp. nov. and Dictyobacter arantiisoli sp. nov., belonging to the class Ktedonobacteria.</title>
        <authorList>
            <person name="Yabe S."/>
            <person name="Zheng Y."/>
            <person name="Wang C.M."/>
            <person name="Sakai Y."/>
            <person name="Abe K."/>
            <person name="Yokota A."/>
            <person name="Donadio S."/>
            <person name="Cavaletti L."/>
            <person name="Monciardini P."/>
        </authorList>
    </citation>
    <scope>NUCLEOTIDE SEQUENCE [LARGE SCALE GENOMIC DNA]</scope>
    <source>
        <strain evidence="3 4">SOSP1-30</strain>
    </source>
</reference>
<dbReference type="PANTHER" id="PTHR43580:SF2">
    <property type="entry name" value="CYTOKINE-LIKE NUCLEAR FACTOR N-PAC"/>
    <property type="match status" value="1"/>
</dbReference>
<dbReference type="Gene3D" id="1.10.1040.10">
    <property type="entry name" value="N-(1-d-carboxylethyl)-l-norvaline Dehydrogenase, domain 2"/>
    <property type="match status" value="1"/>
</dbReference>
<dbReference type="RefSeq" id="WP_201374340.1">
    <property type="nucleotide sequence ID" value="NZ_BNJG01000002.1"/>
</dbReference>
<name>A0ABQ3UZI6_9CHLR</name>
<gene>
    <name evidence="3" type="ORF">KSB_65470</name>
</gene>
<evidence type="ECO:0000313" key="3">
    <source>
        <dbReference type="EMBL" id="GHO58072.1"/>
    </source>
</evidence>
<dbReference type="SUPFAM" id="SSF51735">
    <property type="entry name" value="NAD(P)-binding Rossmann-fold domains"/>
    <property type="match status" value="1"/>
</dbReference>
<dbReference type="InterPro" id="IPR036291">
    <property type="entry name" value="NAD(P)-bd_dom_sf"/>
</dbReference>
<dbReference type="InterPro" id="IPR008927">
    <property type="entry name" value="6-PGluconate_DH-like_C_sf"/>
</dbReference>
<accession>A0ABQ3UZI6</accession>
<dbReference type="InterPro" id="IPR051265">
    <property type="entry name" value="HIBADH-related_NP60_sf"/>
</dbReference>